<feature type="domain" description="Acyltransferase 3" evidence="2">
    <location>
        <begin position="44"/>
        <end position="147"/>
    </location>
</feature>
<accession>A0ABP0QCH7</accession>
<evidence type="ECO:0000259" key="2">
    <source>
        <dbReference type="Pfam" id="PF01757"/>
    </source>
</evidence>
<dbReference type="EMBL" id="CAXAMM010039340">
    <property type="protein sequence ID" value="CAK9085713.1"/>
    <property type="molecule type" value="Genomic_DNA"/>
</dbReference>
<dbReference type="Pfam" id="PF01757">
    <property type="entry name" value="Acyl_transf_3"/>
    <property type="match status" value="1"/>
</dbReference>
<organism evidence="3 4">
    <name type="scientific">Durusdinium trenchii</name>
    <dbReference type="NCBI Taxonomy" id="1381693"/>
    <lineage>
        <taxon>Eukaryota</taxon>
        <taxon>Sar</taxon>
        <taxon>Alveolata</taxon>
        <taxon>Dinophyceae</taxon>
        <taxon>Suessiales</taxon>
        <taxon>Symbiodiniaceae</taxon>
        <taxon>Durusdinium</taxon>
    </lineage>
</organism>
<feature type="transmembrane region" description="Helical" evidence="1">
    <location>
        <begin position="116"/>
        <end position="133"/>
    </location>
</feature>
<keyword evidence="1" id="KW-1133">Transmembrane helix</keyword>
<gene>
    <name evidence="3" type="ORF">SCF082_LOCUS40587</name>
</gene>
<sequence>MTNWKARQVDLNECLPHQLQYSFSCFLSSLVPYAMGKEGQFQHLNGARSLVAFWIVCAHYMPKGTATGDFLNGAVFRVNVAVCFFVVVSGFVTHWTSEGRPLESVNELLHFYVRRLSRVLVTFWLAMLWAVYLQHKNGQELQVDYVVRCLCLVEQWVHWPTPQKGKRDMQRLHECGANARLLVSFLKSEFAKPDQASNKQEGFSFAYLMGSLPFLR</sequence>
<evidence type="ECO:0000313" key="4">
    <source>
        <dbReference type="Proteomes" id="UP001642464"/>
    </source>
</evidence>
<dbReference type="InterPro" id="IPR002656">
    <property type="entry name" value="Acyl_transf_3_dom"/>
</dbReference>
<name>A0ABP0QCH7_9DINO</name>
<keyword evidence="4" id="KW-1185">Reference proteome</keyword>
<evidence type="ECO:0000313" key="3">
    <source>
        <dbReference type="EMBL" id="CAK9085713.1"/>
    </source>
</evidence>
<keyword evidence="1" id="KW-0812">Transmembrane</keyword>
<protein>
    <submittedName>
        <fullName evidence="3">Carnosine synthase 1</fullName>
    </submittedName>
</protein>
<evidence type="ECO:0000256" key="1">
    <source>
        <dbReference type="SAM" id="Phobius"/>
    </source>
</evidence>
<feature type="transmembrane region" description="Helical" evidence="1">
    <location>
        <begin position="74"/>
        <end position="96"/>
    </location>
</feature>
<dbReference type="Proteomes" id="UP001642464">
    <property type="component" value="Unassembled WGS sequence"/>
</dbReference>
<keyword evidence="1" id="KW-0472">Membrane</keyword>
<proteinExistence type="predicted"/>
<reference evidence="3 4" key="1">
    <citation type="submission" date="2024-02" db="EMBL/GenBank/DDBJ databases">
        <authorList>
            <person name="Chen Y."/>
            <person name="Shah S."/>
            <person name="Dougan E. K."/>
            <person name="Thang M."/>
            <person name="Chan C."/>
        </authorList>
    </citation>
    <scope>NUCLEOTIDE SEQUENCE [LARGE SCALE GENOMIC DNA]</scope>
</reference>
<comment type="caution">
    <text evidence="3">The sequence shown here is derived from an EMBL/GenBank/DDBJ whole genome shotgun (WGS) entry which is preliminary data.</text>
</comment>